<dbReference type="Proteomes" id="UP001612741">
    <property type="component" value="Unassembled WGS sequence"/>
</dbReference>
<keyword evidence="4" id="KW-1185">Reference proteome</keyword>
<dbReference type="InterPro" id="IPR001434">
    <property type="entry name" value="OmcB-like_DUF11"/>
</dbReference>
<comment type="caution">
    <text evidence="3">The sequence shown here is derived from an EMBL/GenBank/DDBJ whole genome shotgun (WGS) entry which is preliminary data.</text>
</comment>
<evidence type="ECO:0000256" key="1">
    <source>
        <dbReference type="SAM" id="SignalP"/>
    </source>
</evidence>
<gene>
    <name evidence="3" type="ORF">ACIBG2_33410</name>
</gene>
<name>A0ABW7Z2J8_9ACTN</name>
<evidence type="ECO:0000313" key="3">
    <source>
        <dbReference type="EMBL" id="MFI6502318.1"/>
    </source>
</evidence>
<evidence type="ECO:0000313" key="4">
    <source>
        <dbReference type="Proteomes" id="UP001612741"/>
    </source>
</evidence>
<proteinExistence type="predicted"/>
<feature type="signal peptide" evidence="1">
    <location>
        <begin position="1"/>
        <end position="27"/>
    </location>
</feature>
<dbReference type="Pfam" id="PF01345">
    <property type="entry name" value="DUF11"/>
    <property type="match status" value="1"/>
</dbReference>
<feature type="chain" id="PRO_5045970369" description="DUF11 domain-containing protein" evidence="1">
    <location>
        <begin position="28"/>
        <end position="180"/>
    </location>
</feature>
<accession>A0ABW7Z2J8</accession>
<sequence>MPKSITKAAAFTLIAGALILPAVPASATTAVKASADEPYSVMKTTITAPKTVKRGGKISYRIKVLNTGPHQADAYWLGGKLPKGITGKIYYGGPKGTKCETDTVEFWCWGPWELEKGDVDWIGIEVTLKKNTKGVATAELGALVYDVPIGMENLDKEEIDRIGGFKRWFYGKKVKTKITG</sequence>
<dbReference type="EMBL" id="JBITGY010000009">
    <property type="protein sequence ID" value="MFI6502318.1"/>
    <property type="molecule type" value="Genomic_DNA"/>
</dbReference>
<protein>
    <recommendedName>
        <fullName evidence="2">DUF11 domain-containing protein</fullName>
    </recommendedName>
</protein>
<reference evidence="3 4" key="1">
    <citation type="submission" date="2024-10" db="EMBL/GenBank/DDBJ databases">
        <title>The Natural Products Discovery Center: Release of the First 8490 Sequenced Strains for Exploring Actinobacteria Biosynthetic Diversity.</title>
        <authorList>
            <person name="Kalkreuter E."/>
            <person name="Kautsar S.A."/>
            <person name="Yang D."/>
            <person name="Bader C.D."/>
            <person name="Teijaro C.N."/>
            <person name="Fluegel L."/>
            <person name="Davis C.M."/>
            <person name="Simpson J.R."/>
            <person name="Lauterbach L."/>
            <person name="Steele A.D."/>
            <person name="Gui C."/>
            <person name="Meng S."/>
            <person name="Li G."/>
            <person name="Viehrig K."/>
            <person name="Ye F."/>
            <person name="Su P."/>
            <person name="Kiefer A.F."/>
            <person name="Nichols A."/>
            <person name="Cepeda A.J."/>
            <person name="Yan W."/>
            <person name="Fan B."/>
            <person name="Jiang Y."/>
            <person name="Adhikari A."/>
            <person name="Zheng C.-J."/>
            <person name="Schuster L."/>
            <person name="Cowan T.M."/>
            <person name="Smanski M.J."/>
            <person name="Chevrette M.G."/>
            <person name="De Carvalho L.P.S."/>
            <person name="Shen B."/>
        </authorList>
    </citation>
    <scope>NUCLEOTIDE SEQUENCE [LARGE SCALE GENOMIC DNA]</scope>
    <source>
        <strain evidence="3 4">NPDC050545</strain>
    </source>
</reference>
<feature type="domain" description="DUF11" evidence="2">
    <location>
        <begin position="48"/>
        <end position="142"/>
    </location>
</feature>
<organism evidence="3 4">
    <name type="scientific">Nonomuraea typhae</name>
    <dbReference type="NCBI Taxonomy" id="2603600"/>
    <lineage>
        <taxon>Bacteria</taxon>
        <taxon>Bacillati</taxon>
        <taxon>Actinomycetota</taxon>
        <taxon>Actinomycetes</taxon>
        <taxon>Streptosporangiales</taxon>
        <taxon>Streptosporangiaceae</taxon>
        <taxon>Nonomuraea</taxon>
    </lineage>
</organism>
<evidence type="ECO:0000259" key="2">
    <source>
        <dbReference type="Pfam" id="PF01345"/>
    </source>
</evidence>
<keyword evidence="1" id="KW-0732">Signal</keyword>
<dbReference type="RefSeq" id="WP_397087485.1">
    <property type="nucleotide sequence ID" value="NZ_JBITGY010000009.1"/>
</dbReference>